<name>A0A385HW44_9VIRU</name>
<feature type="transmembrane region" description="Helical" evidence="19">
    <location>
        <begin position="310"/>
        <end position="332"/>
    </location>
</feature>
<evidence type="ECO:0000313" key="22">
    <source>
        <dbReference type="EMBL" id="AXY55026.1"/>
    </source>
</evidence>
<keyword evidence="15" id="KW-0325">Glycoprotein</keyword>
<dbReference type="InterPro" id="IPR026400">
    <property type="entry name" value="Bunya_nonstruc_pro_NSm"/>
</dbReference>
<evidence type="ECO:0000256" key="17">
    <source>
        <dbReference type="ARBA" id="ARBA00023296"/>
    </source>
</evidence>
<dbReference type="Pfam" id="PF03557">
    <property type="entry name" value="Bunya_G1"/>
    <property type="match status" value="1"/>
</dbReference>
<evidence type="ECO:0000256" key="11">
    <source>
        <dbReference type="ARBA" id="ARBA00022844"/>
    </source>
</evidence>
<dbReference type="InterPro" id="IPR014413">
    <property type="entry name" value="M_poly_OrthobunV"/>
</dbReference>
<keyword evidence="9" id="KW-1161">Viral attachment to host cell</keyword>
<keyword evidence="12" id="KW-1043">Host membrane</keyword>
<accession>A0A385HW44</accession>
<feature type="transmembrane region" description="Helical" evidence="19">
    <location>
        <begin position="452"/>
        <end position="475"/>
    </location>
</feature>
<keyword evidence="13 19" id="KW-1133">Transmembrane helix</keyword>
<evidence type="ECO:0000259" key="21">
    <source>
        <dbReference type="Pfam" id="PF03563"/>
    </source>
</evidence>
<evidence type="ECO:0000256" key="1">
    <source>
        <dbReference type="ARBA" id="ARBA00004244"/>
    </source>
</evidence>
<comment type="subcellular location">
    <subcellularLocation>
        <location evidence="2">Host Golgi apparatus membrane</location>
        <topology evidence="2">Multi-pass membrane protein</topology>
    </subcellularLocation>
    <subcellularLocation>
        <location evidence="1">Host Golgi apparatus membrane</location>
        <topology evidence="1">Single-pass type I membrane protein</topology>
    </subcellularLocation>
    <subcellularLocation>
        <location evidence="3">Host endoplasmic reticulum membrane</location>
        <topology evidence="3">Single-pass type I membrane protein</topology>
    </subcellularLocation>
    <subcellularLocation>
        <location evidence="4">Virion membrane</location>
        <topology evidence="4">Single-pass type I membrane protein</topology>
    </subcellularLocation>
</comment>
<evidence type="ECO:0000256" key="13">
    <source>
        <dbReference type="ARBA" id="ARBA00022989"/>
    </source>
</evidence>
<evidence type="ECO:0000256" key="8">
    <source>
        <dbReference type="ARBA" id="ARBA00022729"/>
    </source>
</evidence>
<dbReference type="GO" id="GO:0055036">
    <property type="term" value="C:virion membrane"/>
    <property type="evidence" value="ECO:0007669"/>
    <property type="project" value="UniProtKB-SubCell"/>
</dbReference>
<dbReference type="GO" id="GO:0046718">
    <property type="term" value="P:symbiont entry into host cell"/>
    <property type="evidence" value="ECO:0007669"/>
    <property type="project" value="UniProtKB-KW"/>
</dbReference>
<keyword evidence="10" id="KW-1040">Host Golgi apparatus</keyword>
<dbReference type="GO" id="GO:0044178">
    <property type="term" value="C:host cell Golgi membrane"/>
    <property type="evidence" value="ECO:0007669"/>
    <property type="project" value="UniProtKB-SubCell"/>
</dbReference>
<dbReference type="Pfam" id="PF03563">
    <property type="entry name" value="Bunya_G2"/>
    <property type="match status" value="1"/>
</dbReference>
<feature type="transmembrane region" description="Helical" evidence="19">
    <location>
        <begin position="358"/>
        <end position="384"/>
    </location>
</feature>
<dbReference type="PIRSF" id="PIRSF003944">
    <property type="entry name" value="M_poly_OrthobunV"/>
    <property type="match status" value="1"/>
</dbReference>
<evidence type="ECO:0000256" key="3">
    <source>
        <dbReference type="ARBA" id="ARBA00004482"/>
    </source>
</evidence>
<feature type="domain" description="Bunyavirus glycoprotein G1" evidence="20">
    <location>
        <begin position="512"/>
        <end position="1383"/>
    </location>
</feature>
<keyword evidence="8" id="KW-0732">Signal</keyword>
<feature type="domain" description="Bunyavirus glycoprotein G2" evidence="21">
    <location>
        <begin position="21"/>
        <end position="301"/>
    </location>
</feature>
<reference evidence="22" key="1">
    <citation type="submission" date="2018-01" db="EMBL/GenBank/DDBJ databases">
        <authorList>
            <person name="Gaut B.S."/>
            <person name="Morton B.R."/>
            <person name="Clegg M.T."/>
            <person name="Duvall M.R."/>
        </authorList>
    </citation>
    <scope>NUCLEOTIDE SEQUENCE</scope>
    <source>
        <strain evidence="22">AR14033</strain>
    </source>
</reference>
<evidence type="ECO:0000256" key="12">
    <source>
        <dbReference type="ARBA" id="ARBA00022870"/>
    </source>
</evidence>
<keyword evidence="14 19" id="KW-0472">Membrane</keyword>
<keyword evidence="17" id="KW-1160">Virus entry into host cell</keyword>
<evidence type="ECO:0000256" key="9">
    <source>
        <dbReference type="ARBA" id="ARBA00022804"/>
    </source>
</evidence>
<evidence type="ECO:0000256" key="2">
    <source>
        <dbReference type="ARBA" id="ARBA00004252"/>
    </source>
</evidence>
<keyword evidence="11" id="KW-0946">Virion</keyword>
<evidence type="ECO:0000256" key="14">
    <source>
        <dbReference type="ARBA" id="ARBA00023136"/>
    </source>
</evidence>
<dbReference type="EMBL" id="MG821230">
    <property type="protein sequence ID" value="AXY55026.1"/>
    <property type="molecule type" value="Viral_cRNA"/>
</dbReference>
<dbReference type="NCBIfam" id="TIGR04210">
    <property type="entry name" value="bunya_NSm"/>
    <property type="match status" value="1"/>
</dbReference>
<evidence type="ECO:0000256" key="16">
    <source>
        <dbReference type="ARBA" id="ARBA00023184"/>
    </source>
</evidence>
<evidence type="ECO:0000256" key="10">
    <source>
        <dbReference type="ARBA" id="ARBA00022812"/>
    </source>
</evidence>
<keyword evidence="6" id="KW-0945">Host-virus interaction</keyword>
<proteinExistence type="predicted"/>
<dbReference type="GO" id="GO:0044003">
    <property type="term" value="P:symbiont-mediated perturbation of host process"/>
    <property type="evidence" value="ECO:0007669"/>
    <property type="project" value="InterPro"/>
</dbReference>
<feature type="transmembrane region" description="Helical" evidence="19">
    <location>
        <begin position="205"/>
        <end position="222"/>
    </location>
</feature>
<dbReference type="GO" id="GO:0019062">
    <property type="term" value="P:virion attachment to host cell"/>
    <property type="evidence" value="ECO:0007669"/>
    <property type="project" value="UniProtKB-KW"/>
</dbReference>
<dbReference type="InterPro" id="IPR005167">
    <property type="entry name" value="Bunya_G1"/>
</dbReference>
<protein>
    <recommendedName>
        <fullName evidence="5">Envelopment polyprotein</fullName>
    </recommendedName>
    <alternativeName>
        <fullName evidence="18">M polyprotein</fullName>
    </alternativeName>
</protein>
<keyword evidence="7 19" id="KW-0812">Transmembrane</keyword>
<dbReference type="InterPro" id="IPR005168">
    <property type="entry name" value="Bunya_G2"/>
</dbReference>
<organism evidence="22">
    <name type="scientific">Keystone virus</name>
    <dbReference type="NCBI Taxonomy" id="35514"/>
    <lineage>
        <taxon>Viruses</taxon>
        <taxon>Riboviria</taxon>
        <taxon>Orthornavirae</taxon>
        <taxon>Negarnaviricota</taxon>
        <taxon>Polyploviricotina</taxon>
        <taxon>Bunyaviricetes</taxon>
        <taxon>Elliovirales</taxon>
        <taxon>Peribunyaviridae</taxon>
        <taxon>Orthobunyavirus</taxon>
        <taxon>Orthobunyavirus keystoneense</taxon>
    </lineage>
</organism>
<evidence type="ECO:0000256" key="7">
    <source>
        <dbReference type="ARBA" id="ARBA00022692"/>
    </source>
</evidence>
<evidence type="ECO:0000256" key="5">
    <source>
        <dbReference type="ARBA" id="ARBA00015294"/>
    </source>
</evidence>
<dbReference type="GO" id="GO:0044167">
    <property type="term" value="C:host cell endoplasmic reticulum membrane"/>
    <property type="evidence" value="ECO:0007669"/>
    <property type="project" value="UniProtKB-SubCell"/>
</dbReference>
<evidence type="ECO:0000256" key="6">
    <source>
        <dbReference type="ARBA" id="ARBA00022581"/>
    </source>
</evidence>
<evidence type="ECO:0000256" key="4">
    <source>
        <dbReference type="ARBA" id="ARBA00004563"/>
    </source>
</evidence>
<evidence type="ECO:0000259" key="20">
    <source>
        <dbReference type="Pfam" id="PF03557"/>
    </source>
</evidence>
<evidence type="ECO:0000256" key="19">
    <source>
        <dbReference type="SAM" id="Phobius"/>
    </source>
</evidence>
<sequence>MMIWILLTVVTATIANPVYQRCFQDGAIVKQNPSKEAVTEVCLKDDVSMIKTEAKYVKNLTGTFSNNVAMRKWLVADWHDCRPQKRAGGHINVIEVGDDLSLHTESYICSADCVISVDKETAQIRLQTDTTNHFEVAGTTVKSGWFKSTTYITLDQTCEHLKVSCGPKSIQFHACFNQHMSCVRFLHRTILPGSIANSICQNIEIIILVTLTLLIFILLSVLSKTYICYILMPIFIPIAYIYGWVYNKSCKKCKLCGLVYHPFTECGTHCVCGARYETSDRMKLHRASGLCPGYKSLRAARVMCKSKGPASILSILTAVLILTFITPMNAMVLGSSEEVYKLEDLPDDMLNMAEKIDIYYLSIVLNYSTTWGLLILLLIVSCLFKKYQHVFLNYYAMYCHECDMYHEKKNLVYNGDFSNKCRQCTCGQYEDATGLIVHQKSYNCLIKYKAKWFINILIIYTILVLLKDSVLMAAADGPDFNTCIEQKSLSLNCTGPFINLGGCEKPQKRASYQSIAEQLKAINAISILDMPMISKIPDDISGALRHIENLKTYHEQLTAEFAMLTRYCDYYTQFSDNSGYSQTSWRTYLRSHDFEVCIAYPNQHFCRCVKNGEKCTSANWDFANEMKNYYTGKQIRFDKDLNLALTTLHTAFRGTSTYYMSDILAETKANSLRDYALALKSKYPGNALLKAILDFIMYLQSLNEATKFKLSSDWEDFKYNSEPEARALMPRARSSGEYNFSNAESASKVKVCKNIQRVMCLSPRSKATVEDIIACGEHEHPSVYMVPNTTIYQSNIERSHYCIADSHCLEEYELVQNELLTALKKSTCWTGELENVIPHKQSDGIRSCRTKNTGRCNVKGEDWTVILCENDKYYYSELNKDYDKDQDIGHVCLSPRCNSIRYPISPRHITYCKWENPAGTISRIETHSLADIEQYKKAISQKLQNSLTIFKYEKTKNLPHIKPIYKYITIEGTETVEGVENAFIEAEIPALAGTSIGFKVNSRDGDHLMDIIAYIKVASYSSTYTKLYTTGPTIGINTKHDEKCTGNCPARLEHKVGWLTFAKERTSTWGCEEFGCLAVSDGCVFGSCQDIIKEELSVYRKDTEEVTNVELCLTFADKTYCTSLNAITPIITEKFEVQFKTVESYSLPRIVGIRNHEIRTGQINDLGSYSKGCGNVQRVNGTNYGSGQPKFDYLCHLASRKEVIVRKCFDNDYQACKFLQTPSSYRLEEHEGTVTIIDYKKILGTIKMKAILGDVRYKNYASAIDINAEGVCAGCINCFENIHCEFTIHTTIEASCPIESDCVSFHDRMLVTPNEHKYALKLICEDKPGSTLKFKICNTRIDAAMTLVDAKPILELAPVDQTAYIREKDERCKTWMCRVRDEGIKVLLEPFKNLFGSYIGIVYSIILIIIAAIIIIYIILPICFKLRDTLKKHEDTYRKEMKIR</sequence>
<keyword evidence="16" id="KW-1038">Host endoplasmic reticulum</keyword>
<evidence type="ECO:0000256" key="18">
    <source>
        <dbReference type="ARBA" id="ARBA00031199"/>
    </source>
</evidence>
<feature type="transmembrane region" description="Helical" evidence="19">
    <location>
        <begin position="1401"/>
        <end position="1424"/>
    </location>
</feature>
<evidence type="ECO:0000256" key="15">
    <source>
        <dbReference type="ARBA" id="ARBA00023180"/>
    </source>
</evidence>